<protein>
    <submittedName>
        <fullName evidence="1">Uncharacterized protein</fullName>
    </submittedName>
</protein>
<dbReference type="EMBL" id="CM017621">
    <property type="protein sequence ID" value="TYH95315.1"/>
    <property type="molecule type" value="Genomic_DNA"/>
</dbReference>
<reference evidence="1 2" key="1">
    <citation type="submission" date="2019-07" db="EMBL/GenBank/DDBJ databases">
        <title>WGS assembly of Gossypium tomentosum.</title>
        <authorList>
            <person name="Chen Z.J."/>
            <person name="Sreedasyam A."/>
            <person name="Ando A."/>
            <person name="Song Q."/>
            <person name="De L."/>
            <person name="Hulse-Kemp A."/>
            <person name="Ding M."/>
            <person name="Ye W."/>
            <person name="Kirkbride R."/>
            <person name="Jenkins J."/>
            <person name="Plott C."/>
            <person name="Lovell J."/>
            <person name="Lin Y.-M."/>
            <person name="Vaughn R."/>
            <person name="Liu B."/>
            <person name="Li W."/>
            <person name="Simpson S."/>
            <person name="Scheffler B."/>
            <person name="Saski C."/>
            <person name="Grover C."/>
            <person name="Hu G."/>
            <person name="Conover J."/>
            <person name="Carlson J."/>
            <person name="Shu S."/>
            <person name="Boston L."/>
            <person name="Williams M."/>
            <person name="Peterson D."/>
            <person name="Mcgee K."/>
            <person name="Jones D."/>
            <person name="Wendel J."/>
            <person name="Stelly D."/>
            <person name="Grimwood J."/>
            <person name="Schmutz J."/>
        </authorList>
    </citation>
    <scope>NUCLEOTIDE SEQUENCE [LARGE SCALE GENOMIC DNA]</scope>
    <source>
        <strain evidence="1">7179.01</strain>
    </source>
</reference>
<dbReference type="Proteomes" id="UP000322667">
    <property type="component" value="Chromosome A12"/>
</dbReference>
<name>A0A5D2MVF7_GOSTO</name>
<organism evidence="1 2">
    <name type="scientific">Gossypium tomentosum</name>
    <name type="common">Hawaiian cotton</name>
    <name type="synonym">Gossypium sandvicense</name>
    <dbReference type="NCBI Taxonomy" id="34277"/>
    <lineage>
        <taxon>Eukaryota</taxon>
        <taxon>Viridiplantae</taxon>
        <taxon>Streptophyta</taxon>
        <taxon>Embryophyta</taxon>
        <taxon>Tracheophyta</taxon>
        <taxon>Spermatophyta</taxon>
        <taxon>Magnoliopsida</taxon>
        <taxon>eudicotyledons</taxon>
        <taxon>Gunneridae</taxon>
        <taxon>Pentapetalae</taxon>
        <taxon>rosids</taxon>
        <taxon>malvids</taxon>
        <taxon>Malvales</taxon>
        <taxon>Malvaceae</taxon>
        <taxon>Malvoideae</taxon>
        <taxon>Gossypium</taxon>
    </lineage>
</organism>
<evidence type="ECO:0000313" key="1">
    <source>
        <dbReference type="EMBL" id="TYH95315.1"/>
    </source>
</evidence>
<proteinExistence type="predicted"/>
<keyword evidence="2" id="KW-1185">Reference proteome</keyword>
<sequence length="86" mass="10118">MSYSKMLDSTRDYPIISLLAELEYNYGSHRSPKLFIHHIKNYIKLAIIWYATQSELRVTEHIKQHKAGYFIVSIIKIGCKIYSLII</sequence>
<gene>
    <name evidence="1" type="ORF">ES332_A12G098000v1</name>
</gene>
<dbReference type="AlphaFoldDB" id="A0A5D2MVF7"/>
<accession>A0A5D2MVF7</accession>
<evidence type="ECO:0000313" key="2">
    <source>
        <dbReference type="Proteomes" id="UP000322667"/>
    </source>
</evidence>